<accession>A0A5D0R9W5</accession>
<dbReference type="CDD" id="cd03809">
    <property type="entry name" value="GT4_MtfB-like"/>
    <property type="match status" value="1"/>
</dbReference>
<dbReference type="AlphaFoldDB" id="A0A5D0R9W5"/>
<dbReference type="Proteomes" id="UP000322080">
    <property type="component" value="Unassembled WGS sequence"/>
</dbReference>
<dbReference type="Gene3D" id="3.40.50.2000">
    <property type="entry name" value="Glycogen Phosphorylase B"/>
    <property type="match status" value="1"/>
</dbReference>
<protein>
    <submittedName>
        <fullName evidence="3">Glycosyltransferase family 4 protein</fullName>
    </submittedName>
</protein>
<dbReference type="Pfam" id="PF00534">
    <property type="entry name" value="Glycos_transf_1"/>
    <property type="match status" value="1"/>
</dbReference>
<dbReference type="InterPro" id="IPR001296">
    <property type="entry name" value="Glyco_trans_1"/>
</dbReference>
<dbReference type="RefSeq" id="WP_148379707.1">
    <property type="nucleotide sequence ID" value="NZ_VSIY01000015.1"/>
</dbReference>
<organism evidence="3 4">
    <name type="scientific">Maritimibacter fusiformis</name>
    <dbReference type="NCBI Taxonomy" id="2603819"/>
    <lineage>
        <taxon>Bacteria</taxon>
        <taxon>Pseudomonadati</taxon>
        <taxon>Pseudomonadota</taxon>
        <taxon>Alphaproteobacteria</taxon>
        <taxon>Rhodobacterales</taxon>
        <taxon>Roseobacteraceae</taxon>
        <taxon>Maritimibacter</taxon>
    </lineage>
</organism>
<feature type="domain" description="Glycosyl transferase family 1" evidence="2">
    <location>
        <begin position="237"/>
        <end position="392"/>
    </location>
</feature>
<keyword evidence="1 3" id="KW-0808">Transferase</keyword>
<dbReference type="PANTHER" id="PTHR46401">
    <property type="entry name" value="GLYCOSYLTRANSFERASE WBBK-RELATED"/>
    <property type="match status" value="1"/>
</dbReference>
<evidence type="ECO:0000313" key="4">
    <source>
        <dbReference type="Proteomes" id="UP000322080"/>
    </source>
</evidence>
<evidence type="ECO:0000259" key="2">
    <source>
        <dbReference type="Pfam" id="PF00534"/>
    </source>
</evidence>
<gene>
    <name evidence="3" type="ORF">FVF75_15655</name>
</gene>
<evidence type="ECO:0000313" key="3">
    <source>
        <dbReference type="EMBL" id="TYB77691.1"/>
    </source>
</evidence>
<evidence type="ECO:0000256" key="1">
    <source>
        <dbReference type="ARBA" id="ARBA00022679"/>
    </source>
</evidence>
<dbReference type="PANTHER" id="PTHR46401:SF2">
    <property type="entry name" value="GLYCOSYLTRANSFERASE WBBK-RELATED"/>
    <property type="match status" value="1"/>
</dbReference>
<keyword evidence="4" id="KW-1185">Reference proteome</keyword>
<reference evidence="3 4" key="1">
    <citation type="submission" date="2019-08" db="EMBL/GenBank/DDBJ databases">
        <title>Identification of a novel species of the genus Boseongicola.</title>
        <authorList>
            <person name="Zhang X.-Q."/>
        </authorList>
    </citation>
    <scope>NUCLEOTIDE SEQUENCE [LARGE SCALE GENOMIC DNA]</scope>
    <source>
        <strain evidence="3 4">HY14</strain>
    </source>
</reference>
<name>A0A5D0R9W5_9RHOB</name>
<proteinExistence type="predicted"/>
<comment type="caution">
    <text evidence="3">The sequence shown here is derived from an EMBL/GenBank/DDBJ whole genome shotgun (WGS) entry which is preliminary data.</text>
</comment>
<dbReference type="EMBL" id="VSIY01000015">
    <property type="protein sequence ID" value="TYB77691.1"/>
    <property type="molecule type" value="Genomic_DNA"/>
</dbReference>
<dbReference type="SUPFAM" id="SSF53756">
    <property type="entry name" value="UDP-Glycosyltransferase/glycogen phosphorylase"/>
    <property type="match status" value="1"/>
</dbReference>
<dbReference type="GO" id="GO:0016757">
    <property type="term" value="F:glycosyltransferase activity"/>
    <property type="evidence" value="ECO:0007669"/>
    <property type="project" value="InterPro"/>
</dbReference>
<sequence length="416" mass="45852">MTQPTPIDGPPAARLLDLTRLVSRVARGWSGVDRVEAAYLRHLLTLPDPLFSLITTGRGTFLLDQDGTQALADRLFGRVDWGKPDLASYLFRKQPRVKRAAFSDLARLAIAHTRRNRPPLHLARHLPAGTAWINVGHSNLLSGGFEMMGMVPGGRSSVLIHDTIPLDYPEYSSPGSADFTDRLAIVARRADLVIYNSRQTQIVAERWMAGLGRVPPGIAALLGVEVTEPNSRELPEGIDLSKPCFVALGTIEPRKNHRLLFDIWEDFARTLPPEQIPDLHVVGRRGWMNGDVFAWLDTSPLVGRHVHEWNGLSDGAVSALVQGARGLLMPSFAEGFGLPPAEAHALGTPVIANPLPVYREILGNNPVYADVGDMYSWRNKILELSQTEKPRQTVAMGNAGRVPTWQEHFNLVLKVT</sequence>